<evidence type="ECO:0000256" key="8">
    <source>
        <dbReference type="ARBA" id="ARBA00022676"/>
    </source>
</evidence>
<dbReference type="EMBL" id="JAGKQQ010000001">
    <property type="protein sequence ID" value="MBP3959927.1"/>
    <property type="molecule type" value="Genomic_DNA"/>
</dbReference>
<dbReference type="InterPro" id="IPR011322">
    <property type="entry name" value="N-reg_PII-like_a/b"/>
</dbReference>
<dbReference type="GO" id="GO:0003879">
    <property type="term" value="F:ATP phosphoribosyltransferase activity"/>
    <property type="evidence" value="ECO:0007669"/>
    <property type="project" value="UniProtKB-EC"/>
</dbReference>
<evidence type="ECO:0000256" key="1">
    <source>
        <dbReference type="ARBA" id="ARBA00000915"/>
    </source>
</evidence>
<comment type="caution">
    <text evidence="19">The sequence shown here is derived from an EMBL/GenBank/DDBJ whole genome shotgun (WGS) entry which is preliminary data.</text>
</comment>
<evidence type="ECO:0000256" key="2">
    <source>
        <dbReference type="ARBA" id="ARBA00004496"/>
    </source>
</evidence>
<evidence type="ECO:0000256" key="11">
    <source>
        <dbReference type="ARBA" id="ARBA00022741"/>
    </source>
</evidence>
<comment type="catalytic activity">
    <reaction evidence="1 16">
        <text>1-(5-phospho-beta-D-ribosyl)-ATP + diphosphate = 5-phospho-alpha-D-ribose 1-diphosphate + ATP</text>
        <dbReference type="Rhea" id="RHEA:18473"/>
        <dbReference type="ChEBI" id="CHEBI:30616"/>
        <dbReference type="ChEBI" id="CHEBI:33019"/>
        <dbReference type="ChEBI" id="CHEBI:58017"/>
        <dbReference type="ChEBI" id="CHEBI:73183"/>
        <dbReference type="EC" id="2.4.2.17"/>
    </reaction>
</comment>
<accession>A0ABS5C1R2</accession>
<comment type="cofactor">
    <cofactor evidence="16">
        <name>Mg(2+)</name>
        <dbReference type="ChEBI" id="CHEBI:18420"/>
    </cofactor>
</comment>
<evidence type="ECO:0000256" key="16">
    <source>
        <dbReference type="HAMAP-Rule" id="MF_00079"/>
    </source>
</evidence>
<comment type="subcellular location">
    <subcellularLocation>
        <location evidence="2 16">Cytoplasm</location>
    </subcellularLocation>
</comment>
<evidence type="ECO:0000256" key="14">
    <source>
        <dbReference type="ARBA" id="ARBA00023102"/>
    </source>
</evidence>
<comment type="function">
    <text evidence="15 16">Catalyzes the condensation of ATP and 5-phosphoribose 1-diphosphate to form N'-(5'-phosphoribosyl)-ATP (PR-ATP). Has a crucial role in the pathway because the rate of histidine biosynthesis seems to be controlled primarily by regulation of HisG enzymatic activity.</text>
</comment>
<dbReference type="SUPFAM" id="SSF54913">
    <property type="entry name" value="GlnB-like"/>
    <property type="match status" value="1"/>
</dbReference>
<name>A0ABS5C1R2_9BACT</name>
<evidence type="ECO:0000256" key="15">
    <source>
        <dbReference type="ARBA" id="ARBA00024861"/>
    </source>
</evidence>
<dbReference type="Gene3D" id="3.30.70.120">
    <property type="match status" value="1"/>
</dbReference>
<dbReference type="RefSeq" id="WP_210660825.1">
    <property type="nucleotide sequence ID" value="NZ_JAGKQQ010000001.1"/>
</dbReference>
<feature type="domain" description="ATP phosphoribosyltransferase catalytic" evidence="17">
    <location>
        <begin position="51"/>
        <end position="211"/>
    </location>
</feature>
<keyword evidence="14 16" id="KW-0368">Histidine biosynthesis</keyword>
<dbReference type="SUPFAM" id="SSF53850">
    <property type="entry name" value="Periplasmic binding protein-like II"/>
    <property type="match status" value="1"/>
</dbReference>
<evidence type="ECO:0000256" key="7">
    <source>
        <dbReference type="ARBA" id="ARBA00022605"/>
    </source>
</evidence>
<dbReference type="NCBIfam" id="TIGR03455">
    <property type="entry name" value="HisG_C-term"/>
    <property type="match status" value="1"/>
</dbReference>
<dbReference type="Gene3D" id="3.40.190.10">
    <property type="entry name" value="Periplasmic binding protein-like II"/>
    <property type="match status" value="2"/>
</dbReference>
<protein>
    <recommendedName>
        <fullName evidence="5 16">ATP phosphoribosyltransferase</fullName>
        <shortName evidence="16">ATP-PRT</shortName>
        <shortName evidence="16">ATP-PRTase</shortName>
        <ecNumber evidence="5 16">2.4.2.17</ecNumber>
    </recommendedName>
</protein>
<comment type="pathway">
    <text evidence="3 16">Amino-acid biosynthesis; L-histidine biosynthesis; L-histidine from 5-phospho-alpha-D-ribose 1-diphosphate: step 1/9.</text>
</comment>
<keyword evidence="10 16" id="KW-0479">Metal-binding</keyword>
<dbReference type="InterPro" id="IPR020621">
    <property type="entry name" value="ATP-PRT_HisG_long"/>
</dbReference>
<dbReference type="PANTHER" id="PTHR21403:SF10">
    <property type="entry name" value="ATP PHOSPHORIBOSYLTRANSFERASE"/>
    <property type="match status" value="1"/>
</dbReference>
<evidence type="ECO:0000256" key="5">
    <source>
        <dbReference type="ARBA" id="ARBA00011946"/>
    </source>
</evidence>
<dbReference type="CDD" id="cd13593">
    <property type="entry name" value="PBP2_HisGL3"/>
    <property type="match status" value="1"/>
</dbReference>
<organism evidence="19 20">
    <name type="scientific">Gemmata palustris</name>
    <dbReference type="NCBI Taxonomy" id="2822762"/>
    <lineage>
        <taxon>Bacteria</taxon>
        <taxon>Pseudomonadati</taxon>
        <taxon>Planctomycetota</taxon>
        <taxon>Planctomycetia</taxon>
        <taxon>Gemmatales</taxon>
        <taxon>Gemmataceae</taxon>
        <taxon>Gemmata</taxon>
    </lineage>
</organism>
<evidence type="ECO:0000259" key="17">
    <source>
        <dbReference type="Pfam" id="PF01634"/>
    </source>
</evidence>
<evidence type="ECO:0000256" key="12">
    <source>
        <dbReference type="ARBA" id="ARBA00022840"/>
    </source>
</evidence>
<keyword evidence="8 16" id="KW-0328">Glycosyltransferase</keyword>
<keyword evidence="20" id="KW-1185">Reference proteome</keyword>
<evidence type="ECO:0000256" key="9">
    <source>
        <dbReference type="ARBA" id="ARBA00022679"/>
    </source>
</evidence>
<keyword evidence="6 16" id="KW-0963">Cytoplasm</keyword>
<proteinExistence type="inferred from homology"/>
<dbReference type="NCBIfam" id="TIGR00070">
    <property type="entry name" value="hisG"/>
    <property type="match status" value="1"/>
</dbReference>
<dbReference type="Pfam" id="PF08029">
    <property type="entry name" value="HisG_C"/>
    <property type="match status" value="1"/>
</dbReference>
<evidence type="ECO:0000313" key="20">
    <source>
        <dbReference type="Proteomes" id="UP000676565"/>
    </source>
</evidence>
<reference evidence="19 20" key="1">
    <citation type="submission" date="2021-04" db="EMBL/GenBank/DDBJ databases">
        <authorList>
            <person name="Ivanova A."/>
        </authorList>
    </citation>
    <scope>NUCLEOTIDE SEQUENCE [LARGE SCALE GENOMIC DNA]</scope>
    <source>
        <strain evidence="19 20">G18</strain>
    </source>
</reference>
<comment type="similarity">
    <text evidence="4 16">Belongs to the ATP phosphoribosyltransferase family. Long subfamily.</text>
</comment>
<evidence type="ECO:0000256" key="10">
    <source>
        <dbReference type="ARBA" id="ARBA00022723"/>
    </source>
</evidence>
<evidence type="ECO:0000259" key="18">
    <source>
        <dbReference type="Pfam" id="PF08029"/>
    </source>
</evidence>
<keyword evidence="12 16" id="KW-0067">ATP-binding</keyword>
<comment type="activity regulation">
    <text evidence="16">Feedback inhibited by histidine.</text>
</comment>
<evidence type="ECO:0000256" key="13">
    <source>
        <dbReference type="ARBA" id="ARBA00022842"/>
    </source>
</evidence>
<dbReference type="InterPro" id="IPR013115">
    <property type="entry name" value="HisG_C"/>
</dbReference>
<evidence type="ECO:0000256" key="4">
    <source>
        <dbReference type="ARBA" id="ARBA00007955"/>
    </source>
</evidence>
<keyword evidence="9 16" id="KW-0808">Transferase</keyword>
<evidence type="ECO:0000256" key="3">
    <source>
        <dbReference type="ARBA" id="ARBA00004667"/>
    </source>
</evidence>
<dbReference type="PANTHER" id="PTHR21403">
    <property type="entry name" value="ATP PHOSPHORIBOSYLTRANSFERASE ATP-PRTASE"/>
    <property type="match status" value="1"/>
</dbReference>
<dbReference type="InterPro" id="IPR013820">
    <property type="entry name" value="ATP_PRibTrfase_cat"/>
</dbReference>
<keyword evidence="11 16" id="KW-0547">Nucleotide-binding</keyword>
<dbReference type="EC" id="2.4.2.17" evidence="5 16"/>
<keyword evidence="7 16" id="KW-0028">Amino-acid biosynthesis</keyword>
<dbReference type="Proteomes" id="UP000676565">
    <property type="component" value="Unassembled WGS sequence"/>
</dbReference>
<evidence type="ECO:0000256" key="6">
    <source>
        <dbReference type="ARBA" id="ARBA00022490"/>
    </source>
</evidence>
<dbReference type="InterPro" id="IPR001348">
    <property type="entry name" value="ATP_PRibTrfase_HisG"/>
</dbReference>
<dbReference type="HAMAP" id="MF_00079">
    <property type="entry name" value="HisG_Long"/>
    <property type="match status" value="1"/>
</dbReference>
<gene>
    <name evidence="16" type="primary">hisG</name>
    <name evidence="19" type="ORF">J8F10_32185</name>
</gene>
<feature type="domain" description="Histidine biosynthesis HisG C-terminal" evidence="18">
    <location>
        <begin position="216"/>
        <end position="288"/>
    </location>
</feature>
<dbReference type="InterPro" id="IPR015867">
    <property type="entry name" value="N-reg_PII/ATP_PRibTrfase_C"/>
</dbReference>
<keyword evidence="13 16" id="KW-0460">Magnesium</keyword>
<evidence type="ECO:0000313" key="19">
    <source>
        <dbReference type="EMBL" id="MBP3959927.1"/>
    </source>
</evidence>
<sequence>MNNVLKLGLPAGSLQEATADLFRKAGYKITFPSRSYYPVIDDPELHCTLIRAQEMGRYVADGSLDCGLTGHDWIVESDAHVEELSELVFSKVSRRPVRWVLAVPNDSPIQGPKDLQGKRIATEVVNITKKWLASHGVTAQVEFSWGATEVKPPKFADAIVEVTETGSSLRANNLRIVCDLLSSTTRFVANPGAAADPWKRQKMDDLILMLKGAMAAEGKVGLMMNVRRSDLARVLAQLPALKNPTIAPLADQDFVAVNTIIDEDTVRHIIPQLKGAGASGIVEYPLTKIID</sequence>
<dbReference type="Pfam" id="PF01634">
    <property type="entry name" value="HisG"/>
    <property type="match status" value="1"/>
</dbReference>